<dbReference type="EMBL" id="BMGY01000001">
    <property type="protein sequence ID" value="GGH78807.1"/>
    <property type="molecule type" value="Genomic_DNA"/>
</dbReference>
<feature type="region of interest" description="Disordered" evidence="2">
    <location>
        <begin position="623"/>
        <end position="653"/>
    </location>
</feature>
<sequence>MGSCFADSMGVRLNSYKVDALVNPFGTVFQPLALGRLLRAAAGEDVDWQQHLVQARGRWQSYDLHGSIGADSPVDLLQIIQALVQRTGEFLRGADAIALTLGTAWAYRLRETGELVNNCHKQSADLFVRELLTPDDIINGLAETHAYLRRINPELRFILTVSPVRHLKDTLPLNTVSKSVLRIATHILSDLLPGVEYFPAYELLTDDLRDYRFYADDMLHPSAVAEDYIWDKFARTYFDADFGRFRKEWTAVRQSLGHRPLHSGAPEHREFLESTREKLEQLSLRKVDVATELQQVRAQLAALPVPQQPEPALEIEDDEERIDIGEGAAAKATELTAPRIAEARPSENRPPRLSPEEFRAQRAARPDRPERGRRDGRGKGQVPQPSENEQFQTTAFETESPLTLSTSPVETPQAAAMLATGVAEEAATLPGQEAGTKKKRRSRGGAKRTARKNALLLAAEMGTDAAQDDDSVTNSDIPADFTAAASVGQNTRREDQKTSVITKSQPVKRGGRREDSGRVPRVGLFAAPAPAPADFATTETPITDAESPVLIPSMIPTELPQEGENALATQPDAITGPSRNSRNRNKRKAANALANSVQETVARAASDTGLVSALPIVDAEQLSSAAEPMARPENRRDNRRQPQRPIAALPETAPGTTAIAAIGAVLAPEVPNPPTAAKRSSRKSRAVSGGRAEKPAFDTPVIPVQDASIARLQVAAGRMTGSSATLVEPVAMPKPVSVKAAIAKPIASKAKLAKAPVVPNMPVVAASVVAAPVVAAPVAAAPVVAAPVAAAPVAAAPVAAAPVAAAPVVAAPVAAAPVVAAPVVAAPVAAAPVVAAPVAAAPVAAAPKAKAPATKVKAPVSAKPTKPAPKATVAAAQIIKPVAAVKPAAKKPAIATKSSKTAAAKPVAPEAAKPSTKGKPAAKAVPKPTTVKPAAVKPAPAKSVESKPAPTTKATAKPAAVKPKTPKKPTK</sequence>
<feature type="domain" description="GSCFA" evidence="3">
    <location>
        <begin position="1"/>
        <end position="233"/>
    </location>
</feature>
<feature type="region of interest" description="Disordered" evidence="2">
    <location>
        <begin position="329"/>
        <end position="453"/>
    </location>
</feature>
<reference evidence="5" key="1">
    <citation type="journal article" date="2019" name="Int. J. Syst. Evol. Microbiol.">
        <title>The Global Catalogue of Microorganisms (GCM) 10K type strain sequencing project: providing services to taxonomists for standard genome sequencing and annotation.</title>
        <authorList>
            <consortium name="The Broad Institute Genomics Platform"/>
            <consortium name="The Broad Institute Genome Sequencing Center for Infectious Disease"/>
            <person name="Wu L."/>
            <person name="Ma J."/>
        </authorList>
    </citation>
    <scope>NUCLEOTIDE SEQUENCE [LARGE SCALE GENOMIC DNA]</scope>
    <source>
        <strain evidence="5">CGMCC 1.14966</strain>
    </source>
</reference>
<organism evidence="4 5">
    <name type="scientific">Hymenobacter frigidus</name>
    <dbReference type="NCBI Taxonomy" id="1524095"/>
    <lineage>
        <taxon>Bacteria</taxon>
        <taxon>Pseudomonadati</taxon>
        <taxon>Bacteroidota</taxon>
        <taxon>Cytophagia</taxon>
        <taxon>Cytophagales</taxon>
        <taxon>Hymenobacteraceae</taxon>
        <taxon>Hymenobacter</taxon>
    </lineage>
</organism>
<keyword evidence="1" id="KW-0175">Coiled coil</keyword>
<feature type="compositionally biased region" description="Low complexity" evidence="2">
    <location>
        <begin position="890"/>
        <end position="963"/>
    </location>
</feature>
<dbReference type="Pfam" id="PF08885">
    <property type="entry name" value="GSCFA"/>
    <property type="match status" value="1"/>
</dbReference>
<evidence type="ECO:0000259" key="3">
    <source>
        <dbReference type="Pfam" id="PF08885"/>
    </source>
</evidence>
<accession>A0ABQ1ZTA2</accession>
<evidence type="ECO:0000256" key="1">
    <source>
        <dbReference type="SAM" id="Coils"/>
    </source>
</evidence>
<feature type="region of interest" description="Disordered" evidence="2">
    <location>
        <begin position="890"/>
        <end position="971"/>
    </location>
</feature>
<dbReference type="InterPro" id="IPR014982">
    <property type="entry name" value="GSCFA"/>
</dbReference>
<feature type="compositionally biased region" description="Basic and acidic residues" evidence="2">
    <location>
        <begin position="630"/>
        <end position="640"/>
    </location>
</feature>
<feature type="region of interest" description="Disordered" evidence="2">
    <location>
        <begin position="669"/>
        <end position="694"/>
    </location>
</feature>
<gene>
    <name evidence="4" type="ORF">GCM10011495_01600</name>
</gene>
<feature type="coiled-coil region" evidence="1">
    <location>
        <begin position="272"/>
        <end position="299"/>
    </location>
</feature>
<keyword evidence="5" id="KW-1185">Reference proteome</keyword>
<dbReference type="Proteomes" id="UP000637774">
    <property type="component" value="Unassembled WGS sequence"/>
</dbReference>
<proteinExistence type="predicted"/>
<evidence type="ECO:0000313" key="5">
    <source>
        <dbReference type="Proteomes" id="UP000637774"/>
    </source>
</evidence>
<evidence type="ECO:0000313" key="4">
    <source>
        <dbReference type="EMBL" id="GGH78807.1"/>
    </source>
</evidence>
<name>A0ABQ1ZTA2_9BACT</name>
<feature type="region of interest" description="Disordered" evidence="2">
    <location>
        <begin position="483"/>
        <end position="518"/>
    </location>
</feature>
<comment type="caution">
    <text evidence="4">The sequence shown here is derived from an EMBL/GenBank/DDBJ whole genome shotgun (WGS) entry which is preliminary data.</text>
</comment>
<feature type="compositionally biased region" description="Basic residues" evidence="2">
    <location>
        <begin position="437"/>
        <end position="451"/>
    </location>
</feature>
<feature type="compositionally biased region" description="Polar residues" evidence="2">
    <location>
        <begin position="383"/>
        <end position="410"/>
    </location>
</feature>
<evidence type="ECO:0000256" key="2">
    <source>
        <dbReference type="SAM" id="MobiDB-lite"/>
    </source>
</evidence>
<feature type="region of interest" description="Disordered" evidence="2">
    <location>
        <begin position="568"/>
        <end position="592"/>
    </location>
</feature>
<protein>
    <recommendedName>
        <fullName evidence="3">GSCFA domain-containing protein</fullName>
    </recommendedName>
</protein>
<dbReference type="SUPFAM" id="SSF52266">
    <property type="entry name" value="SGNH hydrolase"/>
    <property type="match status" value="1"/>
</dbReference>
<feature type="compositionally biased region" description="Basic and acidic residues" evidence="2">
    <location>
        <begin position="341"/>
        <end position="378"/>
    </location>
</feature>